<dbReference type="Gene3D" id="3.30.300.20">
    <property type="match status" value="1"/>
</dbReference>
<dbReference type="STRING" id="407022.SAMN05661044_04881"/>
<dbReference type="Proteomes" id="UP000199421">
    <property type="component" value="Unassembled WGS sequence"/>
</dbReference>
<name>A0A1H7XG00_OLID1</name>
<evidence type="ECO:0000313" key="1">
    <source>
        <dbReference type="EMBL" id="SEM32690.1"/>
    </source>
</evidence>
<proteinExistence type="predicted"/>
<sequence>MKKEHHYLLTTKWTGNLGEGTKDYTAYERSFDIEINNKANIRGSSDPAFRGDLTKHNPEELLLASLSSCHMLWYLHFCATAKIIVTEYSDSATGVMVETANGSGQFVKVILKPLVVVAEAAMISQALALHQKASKYCFIANSMNFPITHQPSCKTSSASLPDIKL</sequence>
<reference evidence="2" key="1">
    <citation type="submission" date="2016-10" db="EMBL/GenBank/DDBJ databases">
        <authorList>
            <person name="Varghese N."/>
            <person name="Submissions S."/>
        </authorList>
    </citation>
    <scope>NUCLEOTIDE SEQUENCE [LARGE SCALE GENOMIC DNA]</scope>
    <source>
        <strain evidence="2">DSM 18733</strain>
    </source>
</reference>
<evidence type="ECO:0000313" key="2">
    <source>
        <dbReference type="Proteomes" id="UP000199421"/>
    </source>
</evidence>
<dbReference type="InterPro" id="IPR015946">
    <property type="entry name" value="KH_dom-like_a/b"/>
</dbReference>
<dbReference type="RefSeq" id="WP_093330443.1">
    <property type="nucleotide sequence ID" value="NZ_FOAF01000010.1"/>
</dbReference>
<dbReference type="Pfam" id="PF02566">
    <property type="entry name" value="OsmC"/>
    <property type="match status" value="1"/>
</dbReference>
<dbReference type="InterPro" id="IPR036102">
    <property type="entry name" value="OsmC/Ohrsf"/>
</dbReference>
<keyword evidence="2" id="KW-1185">Reference proteome</keyword>
<dbReference type="SUPFAM" id="SSF82784">
    <property type="entry name" value="OsmC-like"/>
    <property type="match status" value="1"/>
</dbReference>
<gene>
    <name evidence="1" type="ORF">SAMN05661044_04881</name>
</gene>
<dbReference type="PANTHER" id="PTHR42830:SF2">
    <property type="entry name" value="OSMC_OHR FAMILY PROTEIN"/>
    <property type="match status" value="1"/>
</dbReference>
<dbReference type="PANTHER" id="PTHR42830">
    <property type="entry name" value="OSMOTICALLY INDUCIBLE FAMILY PROTEIN"/>
    <property type="match status" value="1"/>
</dbReference>
<dbReference type="AlphaFoldDB" id="A0A1H7XG00"/>
<dbReference type="EMBL" id="FOAF01000010">
    <property type="protein sequence ID" value="SEM32690.1"/>
    <property type="molecule type" value="Genomic_DNA"/>
</dbReference>
<protein>
    <submittedName>
        <fullName evidence="1">Organic hydroperoxide reductase OsmC/OhrA</fullName>
    </submittedName>
</protein>
<organism evidence="1 2">
    <name type="scientific">Olivibacter domesticus</name>
    <name type="common">Pseudosphingobacterium domesticum</name>
    <dbReference type="NCBI Taxonomy" id="407022"/>
    <lineage>
        <taxon>Bacteria</taxon>
        <taxon>Pseudomonadati</taxon>
        <taxon>Bacteroidota</taxon>
        <taxon>Sphingobacteriia</taxon>
        <taxon>Sphingobacteriales</taxon>
        <taxon>Sphingobacteriaceae</taxon>
        <taxon>Olivibacter</taxon>
    </lineage>
</organism>
<dbReference type="InterPro" id="IPR003718">
    <property type="entry name" value="OsmC/Ohr_fam"/>
</dbReference>
<dbReference type="InterPro" id="IPR052707">
    <property type="entry name" value="OsmC_Ohr_Peroxiredoxin"/>
</dbReference>
<accession>A0A1H7XG00</accession>
<dbReference type="OrthoDB" id="9795405at2"/>